<name>A0A1I6SWL2_9FLAO</name>
<dbReference type="STRING" id="593133.SAMN04488006_0163"/>
<dbReference type="Pfam" id="PF14317">
    <property type="entry name" value="YcxB"/>
    <property type="match status" value="1"/>
</dbReference>
<keyword evidence="1" id="KW-1133">Transmembrane helix</keyword>
<dbReference type="OrthoDB" id="1121049at2"/>
<keyword evidence="1" id="KW-0812">Transmembrane</keyword>
<evidence type="ECO:0000256" key="1">
    <source>
        <dbReference type="SAM" id="Phobius"/>
    </source>
</evidence>
<feature type="transmembrane region" description="Helical" evidence="1">
    <location>
        <begin position="35"/>
        <end position="51"/>
    </location>
</feature>
<organism evidence="3 4">
    <name type="scientific">Lutibacter maritimus</name>
    <dbReference type="NCBI Taxonomy" id="593133"/>
    <lineage>
        <taxon>Bacteria</taxon>
        <taxon>Pseudomonadati</taxon>
        <taxon>Bacteroidota</taxon>
        <taxon>Flavobacteriia</taxon>
        <taxon>Flavobacteriales</taxon>
        <taxon>Flavobacteriaceae</taxon>
        <taxon>Lutibacter</taxon>
    </lineage>
</organism>
<dbReference type="AlphaFoldDB" id="A0A1I6SWL2"/>
<protein>
    <submittedName>
        <fullName evidence="3">YcxB-like protein</fullName>
    </submittedName>
</protein>
<accession>A0A1I6SWL2</accession>
<keyword evidence="4" id="KW-1185">Reference proteome</keyword>
<gene>
    <name evidence="3" type="ORF">SAMN04488006_0163</name>
</gene>
<keyword evidence="1" id="KW-0472">Membrane</keyword>
<feature type="transmembrane region" description="Helical" evidence="1">
    <location>
        <begin position="57"/>
        <end position="74"/>
    </location>
</feature>
<evidence type="ECO:0000259" key="2">
    <source>
        <dbReference type="Pfam" id="PF14317"/>
    </source>
</evidence>
<dbReference type="InterPro" id="IPR025588">
    <property type="entry name" value="YcxB-like_C"/>
</dbReference>
<proteinExistence type="predicted"/>
<feature type="domain" description="YcxB-like C-terminal" evidence="2">
    <location>
        <begin position="106"/>
        <end position="161"/>
    </location>
</feature>
<dbReference type="Proteomes" id="UP000199312">
    <property type="component" value="Unassembled WGS sequence"/>
</dbReference>
<reference evidence="4" key="1">
    <citation type="submission" date="2016-10" db="EMBL/GenBank/DDBJ databases">
        <authorList>
            <person name="Varghese N."/>
            <person name="Submissions S."/>
        </authorList>
    </citation>
    <scope>NUCLEOTIDE SEQUENCE [LARGE SCALE GENOMIC DNA]</scope>
    <source>
        <strain evidence="4">DSM 24450</strain>
    </source>
</reference>
<sequence>MKLEYTLNFSDFLEYQLYVSSKSELHKKNRNKSRIVVPIIYIVLGLFILFIKKTELAIAFFAFAVLWFLFYPLYSKWKYKKHFEKHIKENYKNRIGKTATLNFDKDADFIETSDFGTQTKIQDSEFDKLIELKDYFFLRLKSELSLIIPKRAISDQEKFKSLFSDINLEYVNELNWEWK</sequence>
<dbReference type="RefSeq" id="WP_090230660.1">
    <property type="nucleotide sequence ID" value="NZ_FOZP01000012.1"/>
</dbReference>
<evidence type="ECO:0000313" key="4">
    <source>
        <dbReference type="Proteomes" id="UP000199312"/>
    </source>
</evidence>
<dbReference type="EMBL" id="FOZP01000012">
    <property type="protein sequence ID" value="SFS81188.1"/>
    <property type="molecule type" value="Genomic_DNA"/>
</dbReference>
<evidence type="ECO:0000313" key="3">
    <source>
        <dbReference type="EMBL" id="SFS81188.1"/>
    </source>
</evidence>